<dbReference type="GO" id="GO:0030246">
    <property type="term" value="F:carbohydrate binding"/>
    <property type="evidence" value="ECO:0007669"/>
    <property type="project" value="UniProtKB-KW"/>
</dbReference>
<keyword evidence="3" id="KW-1185">Reference proteome</keyword>
<dbReference type="Proteomes" id="UP000001554">
    <property type="component" value="Chromosome 19"/>
</dbReference>
<name>A0A9J7KK67_BRAFL</name>
<dbReference type="RefSeq" id="XP_035662938.1">
    <property type="nucleotide sequence ID" value="XM_035807045.1"/>
</dbReference>
<protein>
    <submittedName>
        <fullName evidence="4">Uncharacterized protein LOC118406746</fullName>
    </submittedName>
</protein>
<dbReference type="KEGG" id="bfo:118406746"/>
<comment type="similarity">
    <text evidence="2">Belongs to the tectonin family.</text>
</comment>
<keyword evidence="1" id="KW-0430">Lectin</keyword>
<gene>
    <name evidence="4" type="primary">LOC118406746</name>
</gene>
<dbReference type="GeneID" id="118406746"/>
<dbReference type="PANTHER" id="PTHR23250">
    <property type="entry name" value="DYSFERLIN-RELATED"/>
    <property type="match status" value="1"/>
</dbReference>
<dbReference type="OrthoDB" id="166585at2759"/>
<dbReference type="PANTHER" id="PTHR23250:SF3">
    <property type="entry name" value="FISH-EGG LECTIN-LIKE ISOFORM X1-RELATED"/>
    <property type="match status" value="1"/>
</dbReference>
<dbReference type="SMART" id="SM00706">
    <property type="entry name" value="TECPR"/>
    <property type="match status" value="6"/>
</dbReference>
<sequence length="581" mass="62757">MTENNDDMSVLAEKRTSALVGSESRGYISLGCWKDTGNRAIPTLEGSDPRLDGTYAARPNAVEKCYQVARSRGFPMFAVQHGGWCAGSANGLSTYKKYGPSTTCAADGKGGPWGNQVYKITETRWESIAGRLKFVSVGSNGVWGVNGNDDIYYRADTFENAASSGSGWVHIGGKLKQISSGHSVWGVNANDDIYIRQGISSSNPTGTGWHRVGGKLKQLDVSSTAKQLWGVNNGDNIYRRTGITTAEPKGTGWQPISGRLKFVSVGPAGVWGVNRNDDIFYRTGTFGNEASAGSGWEHIAGKLKQISSGDNIVWGVNANDNIYVREGISSSNPAGTGWRQIPGKLKQVEANPSGSQAWGVNSADSIYQRAGTVSTCLPAEHCDWQPVFRILPGVGGEKVRDVWTAGFTRDFGSDPLLFPAAHWKSPLVDEWGTLGVQLVKVSLYSYSQGLTEVRELIFNGKGSDKMNWFSQDRLISSPWTDLKTETTNLFSIPGEVVNPKAPRSFFINRNYGGCPNDAGWLAVVEGGTVCEWETRDQPGPHILFSRKSTHVNWTTGGNDVGSADVMVVSIKTCGHVTESGE</sequence>
<dbReference type="InterPro" id="IPR006624">
    <property type="entry name" value="Beta-propeller_rpt_TECPR"/>
</dbReference>
<evidence type="ECO:0000313" key="4">
    <source>
        <dbReference type="RefSeq" id="XP_035662938.1"/>
    </source>
</evidence>
<proteinExistence type="inferred from homology"/>
<dbReference type="InterPro" id="IPR051513">
    <property type="entry name" value="Tectonin_beta-prop"/>
</dbReference>
<accession>A0A9J7KK67</accession>
<dbReference type="AlphaFoldDB" id="A0A9J7KK67"/>
<evidence type="ECO:0000256" key="1">
    <source>
        <dbReference type="ARBA" id="ARBA00022734"/>
    </source>
</evidence>
<evidence type="ECO:0000313" key="3">
    <source>
        <dbReference type="Proteomes" id="UP000001554"/>
    </source>
</evidence>
<reference evidence="3" key="1">
    <citation type="journal article" date="2020" name="Nat. Ecol. Evol.">
        <title>Deeply conserved synteny resolves early events in vertebrate evolution.</title>
        <authorList>
            <person name="Simakov O."/>
            <person name="Marletaz F."/>
            <person name="Yue J.X."/>
            <person name="O'Connell B."/>
            <person name="Jenkins J."/>
            <person name="Brandt A."/>
            <person name="Calef R."/>
            <person name="Tung C.H."/>
            <person name="Huang T.K."/>
            <person name="Schmutz J."/>
            <person name="Satoh N."/>
            <person name="Yu J.K."/>
            <person name="Putnam N.H."/>
            <person name="Green R.E."/>
            <person name="Rokhsar D.S."/>
        </authorList>
    </citation>
    <scope>NUCLEOTIDE SEQUENCE [LARGE SCALE GENOMIC DNA]</scope>
    <source>
        <strain evidence="3">S238N-H82</strain>
    </source>
</reference>
<dbReference type="Pfam" id="PF19193">
    <property type="entry name" value="Tectonin"/>
    <property type="match status" value="1"/>
</dbReference>
<reference evidence="4" key="2">
    <citation type="submission" date="2025-08" db="UniProtKB">
        <authorList>
            <consortium name="RefSeq"/>
        </authorList>
    </citation>
    <scope>IDENTIFICATION</scope>
    <source>
        <strain evidence="4">S238N-H82</strain>
        <tissue evidence="4">Testes</tissue>
    </source>
</reference>
<evidence type="ECO:0000256" key="2">
    <source>
        <dbReference type="ARBA" id="ARBA00038331"/>
    </source>
</evidence>
<organism evidence="3 4">
    <name type="scientific">Branchiostoma floridae</name>
    <name type="common">Florida lancelet</name>
    <name type="synonym">Amphioxus</name>
    <dbReference type="NCBI Taxonomy" id="7739"/>
    <lineage>
        <taxon>Eukaryota</taxon>
        <taxon>Metazoa</taxon>
        <taxon>Chordata</taxon>
        <taxon>Cephalochordata</taxon>
        <taxon>Leptocardii</taxon>
        <taxon>Amphioxiformes</taxon>
        <taxon>Branchiostomatidae</taxon>
        <taxon>Branchiostoma</taxon>
    </lineage>
</organism>